<dbReference type="Pfam" id="PF00168">
    <property type="entry name" value="C2"/>
    <property type="match status" value="2"/>
</dbReference>
<dbReference type="Gene3D" id="2.60.40.150">
    <property type="entry name" value="C2 domain"/>
    <property type="match status" value="2"/>
</dbReference>
<dbReference type="InterPro" id="IPR002035">
    <property type="entry name" value="VWF_A"/>
</dbReference>
<dbReference type="PANTHER" id="PTHR10857">
    <property type="entry name" value="COPINE"/>
    <property type="match status" value="1"/>
</dbReference>
<dbReference type="OrthoDB" id="5855668at2759"/>
<dbReference type="EMBL" id="FN649035">
    <property type="protein sequence ID" value="CBJ25735.1"/>
    <property type="molecule type" value="Genomic_DNA"/>
</dbReference>
<dbReference type="eggNOG" id="KOG1327">
    <property type="taxonomic scope" value="Eukaryota"/>
</dbReference>
<dbReference type="CDD" id="cd04048">
    <property type="entry name" value="C2A_Copine"/>
    <property type="match status" value="1"/>
</dbReference>
<dbReference type="InterPro" id="IPR037768">
    <property type="entry name" value="C2B_Copine"/>
</dbReference>
<dbReference type="InterPro" id="IPR036465">
    <property type="entry name" value="vWFA_dom_sf"/>
</dbReference>
<dbReference type="SUPFAM" id="SSF53300">
    <property type="entry name" value="vWA-like"/>
    <property type="match status" value="1"/>
</dbReference>
<dbReference type="OMA" id="AHDSHSK"/>
<accession>D7G742</accession>
<feature type="domain" description="C2" evidence="3">
    <location>
        <begin position="1"/>
        <end position="114"/>
    </location>
</feature>
<dbReference type="Pfam" id="PF07002">
    <property type="entry name" value="Copine"/>
    <property type="match status" value="1"/>
</dbReference>
<comment type="similarity">
    <text evidence="1">Belongs to the copine family.</text>
</comment>
<dbReference type="GO" id="GO:0005544">
    <property type="term" value="F:calcium-dependent phospholipid binding"/>
    <property type="evidence" value="ECO:0007669"/>
    <property type="project" value="InterPro"/>
</dbReference>
<sequence length="525" mass="57984">MSASKIEFYVSCKGLKKADVLSKSDPFAVVKLGHTNEDGKVKYTEIGRTETIGNTSDPEFTKQFILEFFFNEIQYVKVKIYDSDQVSDDDGLGKADFTLGALMSAPGRSITEALKDRSGRLAKGVMIIRAEEVASCADRCKLSLRGIKLKNKDGMFGKSDPFFTVSRLREDEKWQQVHKSEVIMNDLSPVWQPQDMSVQALCNGDYLRPLQLEVWDWDRDGGHDCMGRLTTSLQGLLEGQGREMDLELARITRGRGSSTVDHAEVHRQPTLLEYLAGGLQISMTCAIDFTGSNGSPSHPQSLHYLDPSGRLNQYQQAIWSIGHILQDYDSDKMFPVYGFGGRINGQPVSHCFPICRVSHAGGSEEAYGVQGILEAYSAAMTSVQLAGPTLFTEVLQTAMARANRPTTQADQRYNVLLILTDGIINDMQQTIDSLVAASNLPLSVVIVGVGQADFSDMSRLDGDGGMLEDSVRTKATRDIVQFVPFSKYNLAEGGMGARLAADTMAEIPDQLLKFFRSKWNGHQRQ</sequence>
<dbReference type="SMART" id="SM00239">
    <property type="entry name" value="C2"/>
    <property type="match status" value="2"/>
</dbReference>
<dbReference type="STRING" id="2880.D7G742"/>
<dbReference type="PROSITE" id="PS50004">
    <property type="entry name" value="C2"/>
    <property type="match status" value="2"/>
</dbReference>
<dbReference type="GO" id="GO:0005886">
    <property type="term" value="C:plasma membrane"/>
    <property type="evidence" value="ECO:0007669"/>
    <property type="project" value="TreeGrafter"/>
</dbReference>
<dbReference type="SMART" id="SM00327">
    <property type="entry name" value="VWA"/>
    <property type="match status" value="1"/>
</dbReference>
<evidence type="ECO:0000313" key="4">
    <source>
        <dbReference type="EMBL" id="CBJ25735.1"/>
    </source>
</evidence>
<keyword evidence="5" id="KW-1185">Reference proteome</keyword>
<evidence type="ECO:0000256" key="2">
    <source>
        <dbReference type="ARBA" id="ARBA00022737"/>
    </source>
</evidence>
<dbReference type="Proteomes" id="UP000002630">
    <property type="component" value="Linkage Group LG02"/>
</dbReference>
<reference evidence="4 5" key="1">
    <citation type="journal article" date="2010" name="Nature">
        <title>The Ectocarpus genome and the independent evolution of multicellularity in brown algae.</title>
        <authorList>
            <person name="Cock J.M."/>
            <person name="Sterck L."/>
            <person name="Rouze P."/>
            <person name="Scornet D."/>
            <person name="Allen A.E."/>
            <person name="Amoutzias G."/>
            <person name="Anthouard V."/>
            <person name="Artiguenave F."/>
            <person name="Aury J.M."/>
            <person name="Badger J.H."/>
            <person name="Beszteri B."/>
            <person name="Billiau K."/>
            <person name="Bonnet E."/>
            <person name="Bothwell J.H."/>
            <person name="Bowler C."/>
            <person name="Boyen C."/>
            <person name="Brownlee C."/>
            <person name="Carrano C.J."/>
            <person name="Charrier B."/>
            <person name="Cho G.Y."/>
            <person name="Coelho S.M."/>
            <person name="Collen J."/>
            <person name="Corre E."/>
            <person name="Da Silva C."/>
            <person name="Delage L."/>
            <person name="Delaroque N."/>
            <person name="Dittami S.M."/>
            <person name="Doulbeau S."/>
            <person name="Elias M."/>
            <person name="Farnham G."/>
            <person name="Gachon C.M."/>
            <person name="Gschloessl B."/>
            <person name="Heesch S."/>
            <person name="Jabbari K."/>
            <person name="Jubin C."/>
            <person name="Kawai H."/>
            <person name="Kimura K."/>
            <person name="Kloareg B."/>
            <person name="Kupper F.C."/>
            <person name="Lang D."/>
            <person name="Le Bail A."/>
            <person name="Leblanc C."/>
            <person name="Lerouge P."/>
            <person name="Lohr M."/>
            <person name="Lopez P.J."/>
            <person name="Martens C."/>
            <person name="Maumus F."/>
            <person name="Michel G."/>
            <person name="Miranda-Saavedra D."/>
            <person name="Morales J."/>
            <person name="Moreau H."/>
            <person name="Motomura T."/>
            <person name="Nagasato C."/>
            <person name="Napoli C.A."/>
            <person name="Nelson D.R."/>
            <person name="Nyvall-Collen P."/>
            <person name="Peters A.F."/>
            <person name="Pommier C."/>
            <person name="Potin P."/>
            <person name="Poulain J."/>
            <person name="Quesneville H."/>
            <person name="Read B."/>
            <person name="Rensing S.A."/>
            <person name="Ritter A."/>
            <person name="Rousvoal S."/>
            <person name="Samanta M."/>
            <person name="Samson G."/>
            <person name="Schroeder D.C."/>
            <person name="Segurens B."/>
            <person name="Strittmatter M."/>
            <person name="Tonon T."/>
            <person name="Tregear J.W."/>
            <person name="Valentin K."/>
            <person name="von Dassow P."/>
            <person name="Yamagishi T."/>
            <person name="Van de Peer Y."/>
            <person name="Wincker P."/>
        </authorList>
    </citation>
    <scope>NUCLEOTIDE SEQUENCE [LARGE SCALE GENOMIC DNA]</scope>
    <source>
        <strain evidence="5">Ec32 / CCAP1310/4</strain>
    </source>
</reference>
<evidence type="ECO:0000313" key="5">
    <source>
        <dbReference type="Proteomes" id="UP000002630"/>
    </source>
</evidence>
<dbReference type="InParanoid" id="D7G742"/>
<keyword evidence="2" id="KW-0677">Repeat</keyword>
<dbReference type="GO" id="GO:0071277">
    <property type="term" value="P:cellular response to calcium ion"/>
    <property type="evidence" value="ECO:0007669"/>
    <property type="project" value="TreeGrafter"/>
</dbReference>
<organism evidence="4 5">
    <name type="scientific">Ectocarpus siliculosus</name>
    <name type="common">Brown alga</name>
    <name type="synonym">Conferva siliculosa</name>
    <dbReference type="NCBI Taxonomy" id="2880"/>
    <lineage>
        <taxon>Eukaryota</taxon>
        <taxon>Sar</taxon>
        <taxon>Stramenopiles</taxon>
        <taxon>Ochrophyta</taxon>
        <taxon>PX clade</taxon>
        <taxon>Phaeophyceae</taxon>
        <taxon>Ectocarpales</taxon>
        <taxon>Ectocarpaceae</taxon>
        <taxon>Ectocarpus</taxon>
    </lineage>
</organism>
<evidence type="ECO:0000256" key="1">
    <source>
        <dbReference type="ARBA" id="ARBA00009048"/>
    </source>
</evidence>
<dbReference type="InterPro" id="IPR010734">
    <property type="entry name" value="Copine_C"/>
</dbReference>
<protein>
    <recommendedName>
        <fullName evidence="3">C2 domain-containing protein</fullName>
    </recommendedName>
</protein>
<dbReference type="CDD" id="cd04047">
    <property type="entry name" value="C2B_Copine"/>
    <property type="match status" value="1"/>
</dbReference>
<evidence type="ECO:0000259" key="3">
    <source>
        <dbReference type="PROSITE" id="PS50004"/>
    </source>
</evidence>
<dbReference type="PANTHER" id="PTHR10857:SF106">
    <property type="entry name" value="C2 DOMAIN-CONTAINING PROTEIN"/>
    <property type="match status" value="1"/>
</dbReference>
<dbReference type="EMBL" id="FN649727">
    <property type="protein sequence ID" value="CBJ25735.1"/>
    <property type="molecule type" value="Genomic_DNA"/>
</dbReference>
<dbReference type="InterPro" id="IPR000008">
    <property type="entry name" value="C2_dom"/>
</dbReference>
<dbReference type="SUPFAM" id="SSF49562">
    <property type="entry name" value="C2 domain (Calcium/lipid-binding domain, CaLB)"/>
    <property type="match status" value="2"/>
</dbReference>
<gene>
    <name evidence="4" type="ORF">Esi_0008_0201</name>
</gene>
<proteinExistence type="inferred from homology"/>
<dbReference type="InterPro" id="IPR045052">
    <property type="entry name" value="Copine"/>
</dbReference>
<dbReference type="AlphaFoldDB" id="D7G742"/>
<dbReference type="InterPro" id="IPR035892">
    <property type="entry name" value="C2_domain_sf"/>
</dbReference>
<name>D7G742_ECTSI</name>
<feature type="domain" description="C2" evidence="3">
    <location>
        <begin position="122"/>
        <end position="248"/>
    </location>
</feature>